<dbReference type="EMBL" id="BDCX01000021">
    <property type="protein sequence ID" value="GAT71028.1"/>
    <property type="molecule type" value="Genomic_DNA"/>
</dbReference>
<dbReference type="RefSeq" id="WP_068903810.1">
    <property type="nucleotide sequence ID" value="NZ_BDCX01000021.1"/>
</dbReference>
<protein>
    <submittedName>
        <fullName evidence="3">Universal stress protein UspA</fullName>
    </submittedName>
</protein>
<dbReference type="PANTHER" id="PTHR46553:SF3">
    <property type="entry name" value="ADENINE NUCLEOTIDE ALPHA HYDROLASES-LIKE SUPERFAMILY PROTEIN"/>
    <property type="match status" value="1"/>
</dbReference>
<reference evidence="3 4" key="1">
    <citation type="journal article" date="2016" name="Genome Announc.">
        <title>Draft Genome Sequence of Planomonospora sphaerica JCM9374, a Rare Actinomycete.</title>
        <authorList>
            <person name="Dohra H."/>
            <person name="Suzuki T."/>
            <person name="Inoue Y."/>
            <person name="Kodani S."/>
        </authorList>
    </citation>
    <scope>NUCLEOTIDE SEQUENCE [LARGE SCALE GENOMIC DNA]</scope>
    <source>
        <strain evidence="3 4">JCM 9374</strain>
    </source>
</reference>
<evidence type="ECO:0000259" key="2">
    <source>
        <dbReference type="Pfam" id="PF00582"/>
    </source>
</evidence>
<organism evidence="3 4">
    <name type="scientific">Planomonospora sphaerica</name>
    <dbReference type="NCBI Taxonomy" id="161355"/>
    <lineage>
        <taxon>Bacteria</taxon>
        <taxon>Bacillati</taxon>
        <taxon>Actinomycetota</taxon>
        <taxon>Actinomycetes</taxon>
        <taxon>Streptosporangiales</taxon>
        <taxon>Streptosporangiaceae</taxon>
        <taxon>Planomonospora</taxon>
    </lineage>
</organism>
<evidence type="ECO:0000313" key="4">
    <source>
        <dbReference type="Proteomes" id="UP000077701"/>
    </source>
</evidence>
<accession>A0A171DPP7</accession>
<dbReference type="SUPFAM" id="SSF52402">
    <property type="entry name" value="Adenine nucleotide alpha hydrolases-like"/>
    <property type="match status" value="2"/>
</dbReference>
<feature type="domain" description="UspA" evidence="2">
    <location>
        <begin position="1"/>
        <end position="139"/>
    </location>
</feature>
<dbReference type="Proteomes" id="UP000077701">
    <property type="component" value="Unassembled WGS sequence"/>
</dbReference>
<dbReference type="Gene3D" id="3.40.50.620">
    <property type="entry name" value="HUPs"/>
    <property type="match status" value="2"/>
</dbReference>
<dbReference type="AlphaFoldDB" id="A0A171DPP7"/>
<dbReference type="Pfam" id="PF00582">
    <property type="entry name" value="Usp"/>
    <property type="match status" value="2"/>
</dbReference>
<dbReference type="InterPro" id="IPR014729">
    <property type="entry name" value="Rossmann-like_a/b/a_fold"/>
</dbReference>
<sequence length="290" mass="29486">MNGVIVAGTDGSAVADEAVCWAVDDAARRGAPLRIVHAVEAWPYGASGFSASGTADFAVRAGERMLTEAARAAADRRPDAVVTTELVEGAPAAVLRDQATAAAELVVGSHGVSAVTGALLGSVPAGVAGHVDGAVVVVRPSMADPYGGIVVGVGDSEECEPALAFAFEQARLRGCPLRAVHARRTPSRVSEPGPDRTEDEAPRAVADRLAAWRERFPTVAVTQDMACAPPAAALVDASGRAALLVVGSRGLGAVGSLILGSVSRQVLHHARCPVAVVRQAPLRSSPAGHR</sequence>
<evidence type="ECO:0000313" key="3">
    <source>
        <dbReference type="EMBL" id="GAT71028.1"/>
    </source>
</evidence>
<name>A0A171DPP7_9ACTN</name>
<dbReference type="OrthoDB" id="9816117at2"/>
<reference evidence="4" key="2">
    <citation type="submission" date="2016-04" db="EMBL/GenBank/DDBJ databases">
        <title>Planomonospora sphaerica JCM9374 whole genome shotgun sequence.</title>
        <authorList>
            <person name="Suzuki T."/>
            <person name="Dohra H."/>
            <person name="Kodani S."/>
        </authorList>
    </citation>
    <scope>NUCLEOTIDE SEQUENCE [LARGE SCALE GENOMIC DNA]</scope>
    <source>
        <strain evidence="4">JCM 9374</strain>
    </source>
</reference>
<keyword evidence="4" id="KW-1185">Reference proteome</keyword>
<gene>
    <name evidence="3" type="ORF">PS9374_06719</name>
</gene>
<dbReference type="InterPro" id="IPR006015">
    <property type="entry name" value="Universal_stress_UspA"/>
</dbReference>
<comment type="similarity">
    <text evidence="1">Belongs to the universal stress protein A family.</text>
</comment>
<dbReference type="STRING" id="161355.PS9374_06719"/>
<dbReference type="PRINTS" id="PR01438">
    <property type="entry name" value="UNVRSLSTRESS"/>
</dbReference>
<feature type="domain" description="UspA" evidence="2">
    <location>
        <begin position="147"/>
        <end position="278"/>
    </location>
</feature>
<dbReference type="InterPro" id="IPR006016">
    <property type="entry name" value="UspA"/>
</dbReference>
<dbReference type="PANTHER" id="PTHR46553">
    <property type="entry name" value="ADENINE NUCLEOTIDE ALPHA HYDROLASES-LIKE SUPERFAMILY PROTEIN"/>
    <property type="match status" value="1"/>
</dbReference>
<comment type="caution">
    <text evidence="3">The sequence shown here is derived from an EMBL/GenBank/DDBJ whole genome shotgun (WGS) entry which is preliminary data.</text>
</comment>
<evidence type="ECO:0000256" key="1">
    <source>
        <dbReference type="ARBA" id="ARBA00008791"/>
    </source>
</evidence>
<proteinExistence type="inferred from homology"/>